<feature type="compositionally biased region" description="Basic and acidic residues" evidence="4">
    <location>
        <begin position="333"/>
        <end position="350"/>
    </location>
</feature>
<organism evidence="5 6">
    <name type="scientific">Lactuca saligna</name>
    <name type="common">Willowleaf lettuce</name>
    <dbReference type="NCBI Taxonomy" id="75948"/>
    <lineage>
        <taxon>Eukaryota</taxon>
        <taxon>Viridiplantae</taxon>
        <taxon>Streptophyta</taxon>
        <taxon>Embryophyta</taxon>
        <taxon>Tracheophyta</taxon>
        <taxon>Spermatophyta</taxon>
        <taxon>Magnoliopsida</taxon>
        <taxon>eudicotyledons</taxon>
        <taxon>Gunneridae</taxon>
        <taxon>Pentapetalae</taxon>
        <taxon>asterids</taxon>
        <taxon>campanulids</taxon>
        <taxon>Asterales</taxon>
        <taxon>Asteraceae</taxon>
        <taxon>Cichorioideae</taxon>
        <taxon>Cichorieae</taxon>
        <taxon>Lactucinae</taxon>
        <taxon>Lactuca</taxon>
    </lineage>
</organism>
<accession>A0AA36EN91</accession>
<feature type="region of interest" description="Disordered" evidence="4">
    <location>
        <begin position="262"/>
        <end position="350"/>
    </location>
</feature>
<evidence type="ECO:0000313" key="6">
    <source>
        <dbReference type="Proteomes" id="UP001177003"/>
    </source>
</evidence>
<proteinExistence type="predicted"/>
<dbReference type="PROSITE" id="PS50294">
    <property type="entry name" value="WD_REPEATS_REGION"/>
    <property type="match status" value="1"/>
</dbReference>
<dbReference type="PANTHER" id="PTHR18763:SF0">
    <property type="entry name" value="WD REPEAT-CONTAINING PROTEIN 18"/>
    <property type="match status" value="1"/>
</dbReference>
<dbReference type="Pfam" id="PF00400">
    <property type="entry name" value="WD40"/>
    <property type="match status" value="2"/>
</dbReference>
<feature type="compositionally biased region" description="Low complexity" evidence="4">
    <location>
        <begin position="314"/>
        <end position="332"/>
    </location>
</feature>
<dbReference type="PROSITE" id="PS50082">
    <property type="entry name" value="WD_REPEATS_2"/>
    <property type="match status" value="1"/>
</dbReference>
<keyword evidence="1 3" id="KW-0853">WD repeat</keyword>
<dbReference type="GO" id="GO:0006364">
    <property type="term" value="P:rRNA processing"/>
    <property type="evidence" value="ECO:0007669"/>
    <property type="project" value="TreeGrafter"/>
</dbReference>
<dbReference type="InterPro" id="IPR036322">
    <property type="entry name" value="WD40_repeat_dom_sf"/>
</dbReference>
<evidence type="ECO:0000313" key="5">
    <source>
        <dbReference type="EMBL" id="CAI9299590.1"/>
    </source>
</evidence>
<evidence type="ECO:0000256" key="4">
    <source>
        <dbReference type="SAM" id="MobiDB-lite"/>
    </source>
</evidence>
<name>A0AA36EN91_LACSI</name>
<gene>
    <name evidence="5" type="ORF">LSALG_LOCUS38289</name>
</gene>
<feature type="compositionally biased region" description="Basic and acidic residues" evidence="4">
    <location>
        <begin position="298"/>
        <end position="309"/>
    </location>
</feature>
<dbReference type="GO" id="GO:0006261">
    <property type="term" value="P:DNA-templated DNA replication"/>
    <property type="evidence" value="ECO:0007669"/>
    <property type="project" value="TreeGrafter"/>
</dbReference>
<dbReference type="Gene3D" id="2.130.10.10">
    <property type="entry name" value="YVTN repeat-like/Quinoprotein amine dehydrogenase"/>
    <property type="match status" value="1"/>
</dbReference>
<keyword evidence="2" id="KW-0677">Repeat</keyword>
<evidence type="ECO:0000256" key="1">
    <source>
        <dbReference type="ARBA" id="ARBA00022574"/>
    </source>
</evidence>
<dbReference type="InterPro" id="IPR045227">
    <property type="entry name" value="WDR18/Ipi3/RID3"/>
</dbReference>
<keyword evidence="6" id="KW-1185">Reference proteome</keyword>
<sequence length="387" mass="44139">MVPGFCCLWPQEEEFQVATGRLLKKWHGHYRPVTCLVFSNDQSLLISGSEDGTVRVWSLLMIFDEEGQQRAGHLYEYSFTGHALPITDIVSGFGGSNAIILSASLDRTCKVWSLTRGTLLRNIVFPSIIDAVALDPGEHVFLCWWERWENIHCRTQCSSHIQQQQQQQKQQQQQQLWFAYHWHMQTLLQYSNCQHLPRKATICMTRPLLLVTASVDKMVLKKTISVDGDLKMGGSVVWVERSSIDVQLGVTQLSIDELKWPSTDRSQRLPRGAPMRTPPVFEQPRFMKHSSNSTSTEVDIKSKPTKIKEPNLAGNRGSKGSSSKGSSEGENSVSKDKMSEDPENEKPKLLIRLTREEIEEDYLEMTGKKLLRNKMRRDYLVVRASAF</sequence>
<dbReference type="GO" id="GO:0005656">
    <property type="term" value="C:nuclear pre-replicative complex"/>
    <property type="evidence" value="ECO:0007669"/>
    <property type="project" value="TreeGrafter"/>
</dbReference>
<dbReference type="Gene3D" id="3.10.129.10">
    <property type="entry name" value="Hotdog Thioesterase"/>
    <property type="match status" value="1"/>
</dbReference>
<dbReference type="Pfam" id="PF07797">
    <property type="entry name" value="DUF1639"/>
    <property type="match status" value="1"/>
</dbReference>
<evidence type="ECO:0000256" key="3">
    <source>
        <dbReference type="PROSITE-ProRule" id="PRU00221"/>
    </source>
</evidence>
<dbReference type="SUPFAM" id="SSF50978">
    <property type="entry name" value="WD40 repeat-like"/>
    <property type="match status" value="1"/>
</dbReference>
<dbReference type="PANTHER" id="PTHR18763">
    <property type="entry name" value="WD-REPEAT PROTEIN 18"/>
    <property type="match status" value="1"/>
</dbReference>
<dbReference type="InterPro" id="IPR001680">
    <property type="entry name" value="WD40_rpt"/>
</dbReference>
<dbReference type="InterPro" id="IPR012438">
    <property type="entry name" value="DUF1639"/>
</dbReference>
<protein>
    <submittedName>
        <fullName evidence="5">Uncharacterized protein</fullName>
    </submittedName>
</protein>
<evidence type="ECO:0000256" key="2">
    <source>
        <dbReference type="ARBA" id="ARBA00022737"/>
    </source>
</evidence>
<feature type="repeat" description="WD" evidence="3">
    <location>
        <begin position="26"/>
        <end position="59"/>
    </location>
</feature>
<dbReference type="EMBL" id="OX465084">
    <property type="protein sequence ID" value="CAI9299590.1"/>
    <property type="molecule type" value="Genomic_DNA"/>
</dbReference>
<dbReference type="Proteomes" id="UP001177003">
    <property type="component" value="Chromosome 8"/>
</dbReference>
<dbReference type="AlphaFoldDB" id="A0AA36EN91"/>
<reference evidence="5" key="1">
    <citation type="submission" date="2023-04" db="EMBL/GenBank/DDBJ databases">
        <authorList>
            <person name="Vijverberg K."/>
            <person name="Xiong W."/>
            <person name="Schranz E."/>
        </authorList>
    </citation>
    <scope>NUCLEOTIDE SEQUENCE</scope>
</reference>
<dbReference type="SMART" id="SM00320">
    <property type="entry name" value="WD40"/>
    <property type="match status" value="2"/>
</dbReference>
<dbReference type="GO" id="GO:0120330">
    <property type="term" value="C:rixosome complex"/>
    <property type="evidence" value="ECO:0007669"/>
    <property type="project" value="TreeGrafter"/>
</dbReference>
<dbReference type="InterPro" id="IPR015943">
    <property type="entry name" value="WD40/YVTN_repeat-like_dom_sf"/>
</dbReference>